<name>A0A9X9MCT6_GULGU</name>
<gene>
    <name evidence="2" type="ORF">BN2614_LOCUS1</name>
</gene>
<reference evidence="2 3" key="1">
    <citation type="submission" date="2018-10" db="EMBL/GenBank/DDBJ databases">
        <authorList>
            <person name="Ekblom R."/>
            <person name="Jareborg N."/>
        </authorList>
    </citation>
    <scope>NUCLEOTIDE SEQUENCE [LARGE SCALE GENOMIC DNA]</scope>
    <source>
        <tissue evidence="2">Muscle</tissue>
    </source>
</reference>
<accession>A0A9X9MCT6</accession>
<proteinExistence type="predicted"/>
<sequence length="48" mass="5105">MLVSGHHVTHGQAPAATQGSLPSGRSLPGRKHQECPEEDGRWRVSGTT</sequence>
<keyword evidence="3" id="KW-1185">Reference proteome</keyword>
<organism evidence="2 3">
    <name type="scientific">Gulo gulo</name>
    <name type="common">Wolverine</name>
    <name type="synonym">Gluton</name>
    <dbReference type="NCBI Taxonomy" id="48420"/>
    <lineage>
        <taxon>Eukaryota</taxon>
        <taxon>Metazoa</taxon>
        <taxon>Chordata</taxon>
        <taxon>Craniata</taxon>
        <taxon>Vertebrata</taxon>
        <taxon>Euteleostomi</taxon>
        <taxon>Mammalia</taxon>
        <taxon>Eutheria</taxon>
        <taxon>Laurasiatheria</taxon>
        <taxon>Carnivora</taxon>
        <taxon>Caniformia</taxon>
        <taxon>Musteloidea</taxon>
        <taxon>Mustelidae</taxon>
        <taxon>Guloninae</taxon>
        <taxon>Gulo</taxon>
    </lineage>
</organism>
<protein>
    <submittedName>
        <fullName evidence="2">Uncharacterized protein</fullName>
    </submittedName>
</protein>
<feature type="compositionally biased region" description="Basic and acidic residues" evidence="1">
    <location>
        <begin position="31"/>
        <end position="42"/>
    </location>
</feature>
<feature type="region of interest" description="Disordered" evidence="1">
    <location>
        <begin position="1"/>
        <end position="48"/>
    </location>
</feature>
<dbReference type="AlphaFoldDB" id="A0A9X9MCT6"/>
<evidence type="ECO:0000313" key="3">
    <source>
        <dbReference type="Proteomes" id="UP000269945"/>
    </source>
</evidence>
<evidence type="ECO:0000313" key="2">
    <source>
        <dbReference type="EMBL" id="VCX41653.1"/>
    </source>
</evidence>
<comment type="caution">
    <text evidence="2">The sequence shown here is derived from an EMBL/GenBank/DDBJ whole genome shotgun (WGS) entry which is preliminary data.</text>
</comment>
<evidence type="ECO:0000256" key="1">
    <source>
        <dbReference type="SAM" id="MobiDB-lite"/>
    </source>
</evidence>
<dbReference type="EMBL" id="CYRY02046068">
    <property type="protein sequence ID" value="VCX41653.1"/>
    <property type="molecule type" value="Genomic_DNA"/>
</dbReference>
<dbReference type="Proteomes" id="UP000269945">
    <property type="component" value="Unassembled WGS sequence"/>
</dbReference>